<dbReference type="PANTHER" id="PTHR11461">
    <property type="entry name" value="SERINE PROTEASE INHIBITOR, SERPIN"/>
    <property type="match status" value="1"/>
</dbReference>
<sequence length="139" mass="15329">MNFSAPMATQLLLNQVQQGNHENFVVSPLSFNIILSMVAAGSTGSTLDQMLRFLDSKNIDDVNSKFSDMMMAVASSGISSKNSSDGSLLSLVNAIWVDKRFPLKSSYQEIVKGIYQAETKNVDFEKEVMLTLVFTVSIY</sequence>
<accession>A0ABC8UA20</accession>
<dbReference type="AlphaFoldDB" id="A0ABC8UA20"/>
<dbReference type="InterPro" id="IPR023796">
    <property type="entry name" value="Serpin_dom"/>
</dbReference>
<protein>
    <recommendedName>
        <fullName evidence="2">Serpin domain-containing protein</fullName>
    </recommendedName>
</protein>
<gene>
    <name evidence="3" type="ORF">ILEXP_LOCUS48514</name>
</gene>
<dbReference type="SUPFAM" id="SSF56574">
    <property type="entry name" value="Serpins"/>
    <property type="match status" value="1"/>
</dbReference>
<comment type="similarity">
    <text evidence="1">Belongs to the serpin family.</text>
</comment>
<dbReference type="Pfam" id="PF00079">
    <property type="entry name" value="Serpin"/>
    <property type="match status" value="1"/>
</dbReference>
<name>A0ABC8UA20_9AQUA</name>
<dbReference type="InterPro" id="IPR000215">
    <property type="entry name" value="Serpin_fam"/>
</dbReference>
<dbReference type="EMBL" id="CAUOFW020007279">
    <property type="protein sequence ID" value="CAK9178611.1"/>
    <property type="molecule type" value="Genomic_DNA"/>
</dbReference>
<reference evidence="3 4" key="1">
    <citation type="submission" date="2024-02" db="EMBL/GenBank/DDBJ databases">
        <authorList>
            <person name="Vignale AGUSTIN F."/>
            <person name="Sosa J E."/>
            <person name="Modenutti C."/>
        </authorList>
    </citation>
    <scope>NUCLEOTIDE SEQUENCE [LARGE SCALE GENOMIC DNA]</scope>
</reference>
<keyword evidence="4" id="KW-1185">Reference proteome</keyword>
<organism evidence="3 4">
    <name type="scientific">Ilex paraguariensis</name>
    <name type="common">yerba mate</name>
    <dbReference type="NCBI Taxonomy" id="185542"/>
    <lineage>
        <taxon>Eukaryota</taxon>
        <taxon>Viridiplantae</taxon>
        <taxon>Streptophyta</taxon>
        <taxon>Embryophyta</taxon>
        <taxon>Tracheophyta</taxon>
        <taxon>Spermatophyta</taxon>
        <taxon>Magnoliopsida</taxon>
        <taxon>eudicotyledons</taxon>
        <taxon>Gunneridae</taxon>
        <taxon>Pentapetalae</taxon>
        <taxon>asterids</taxon>
        <taxon>campanulids</taxon>
        <taxon>Aquifoliales</taxon>
        <taxon>Aquifoliaceae</taxon>
        <taxon>Ilex</taxon>
    </lineage>
</organism>
<proteinExistence type="inferred from homology"/>
<dbReference type="Gene3D" id="3.30.497.10">
    <property type="entry name" value="Antithrombin, subunit I, domain 2"/>
    <property type="match status" value="1"/>
</dbReference>
<dbReference type="PANTHER" id="PTHR11461:SF211">
    <property type="entry name" value="GH10112P-RELATED"/>
    <property type="match status" value="1"/>
</dbReference>
<evidence type="ECO:0000256" key="1">
    <source>
        <dbReference type="ARBA" id="ARBA00009500"/>
    </source>
</evidence>
<evidence type="ECO:0000313" key="4">
    <source>
        <dbReference type="Proteomes" id="UP001642360"/>
    </source>
</evidence>
<evidence type="ECO:0000259" key="2">
    <source>
        <dbReference type="Pfam" id="PF00079"/>
    </source>
</evidence>
<comment type="caution">
    <text evidence="3">The sequence shown here is derived from an EMBL/GenBank/DDBJ whole genome shotgun (WGS) entry which is preliminary data.</text>
</comment>
<dbReference type="InterPro" id="IPR036186">
    <property type="entry name" value="Serpin_sf"/>
</dbReference>
<feature type="domain" description="Serpin" evidence="2">
    <location>
        <begin position="9"/>
        <end position="127"/>
    </location>
</feature>
<dbReference type="Proteomes" id="UP001642360">
    <property type="component" value="Unassembled WGS sequence"/>
</dbReference>
<evidence type="ECO:0000313" key="3">
    <source>
        <dbReference type="EMBL" id="CAK9178611.1"/>
    </source>
</evidence>
<dbReference type="InterPro" id="IPR042178">
    <property type="entry name" value="Serpin_sf_1"/>
</dbReference>